<sequence>NTSTHHQAYPVLLEVADHFGPENVQLKVHLFPLPYHRNSHVMSKETEKGAKSLSSSFSIRRFSVSDEAIDSATRLAWKYGCTRGVYGTPLFTVNDVFVQAQDNWTVAQWVALIKPLLL</sequence>
<dbReference type="PANTHER" id="PTHR33875:SF2">
    <property type="entry name" value="ACR183CP"/>
    <property type="match status" value="1"/>
</dbReference>
<dbReference type="GeneID" id="106011198"/>
<dbReference type="Proteomes" id="UP000694888">
    <property type="component" value="Unplaced"/>
</dbReference>
<organism evidence="1 2">
    <name type="scientific">Aplysia californica</name>
    <name type="common">California sea hare</name>
    <dbReference type="NCBI Taxonomy" id="6500"/>
    <lineage>
        <taxon>Eukaryota</taxon>
        <taxon>Metazoa</taxon>
        <taxon>Spiralia</taxon>
        <taxon>Lophotrochozoa</taxon>
        <taxon>Mollusca</taxon>
        <taxon>Gastropoda</taxon>
        <taxon>Heterobranchia</taxon>
        <taxon>Euthyneura</taxon>
        <taxon>Tectipleura</taxon>
        <taxon>Aplysiida</taxon>
        <taxon>Aplysioidea</taxon>
        <taxon>Aplysiidae</taxon>
        <taxon>Aplysia</taxon>
    </lineage>
</organism>
<keyword evidence="1" id="KW-1185">Reference proteome</keyword>
<protein>
    <submittedName>
        <fullName evidence="2">Uncharacterized protein LOC106011198</fullName>
    </submittedName>
</protein>
<feature type="non-terminal residue" evidence="2">
    <location>
        <position position="1"/>
    </location>
</feature>
<name>A0ABM1VQ15_APLCA</name>
<dbReference type="RefSeq" id="XP_035824507.1">
    <property type="nucleotide sequence ID" value="XM_035968614.1"/>
</dbReference>
<dbReference type="Gene3D" id="3.40.30.10">
    <property type="entry name" value="Glutaredoxin"/>
    <property type="match status" value="1"/>
</dbReference>
<evidence type="ECO:0000313" key="2">
    <source>
        <dbReference type="RefSeq" id="XP_035824507.1"/>
    </source>
</evidence>
<dbReference type="PANTHER" id="PTHR33875">
    <property type="entry name" value="OS09G0542200 PROTEIN"/>
    <property type="match status" value="1"/>
</dbReference>
<accession>A0ABM1VQ15</accession>
<proteinExistence type="predicted"/>
<gene>
    <name evidence="2" type="primary">LOC106011198</name>
</gene>
<reference evidence="2" key="1">
    <citation type="submission" date="2025-08" db="UniProtKB">
        <authorList>
            <consortium name="RefSeq"/>
        </authorList>
    </citation>
    <scope>IDENTIFICATION</scope>
</reference>
<evidence type="ECO:0000313" key="1">
    <source>
        <dbReference type="Proteomes" id="UP000694888"/>
    </source>
</evidence>